<evidence type="ECO:0000256" key="2">
    <source>
        <dbReference type="ARBA" id="ARBA00022692"/>
    </source>
</evidence>
<evidence type="ECO:0000256" key="3">
    <source>
        <dbReference type="ARBA" id="ARBA00022989"/>
    </source>
</evidence>
<dbReference type="AlphaFoldDB" id="A0A918ZXM8"/>
<sequence length="119" mass="12159">MRGPRGAARGTGPRPERADAARDPGLQPERTRLAWRRTTLACTVATVLAVRSALHEGLCAAGAVAGALCLACWLGFLLVAHRRITTLTAPRPRTLAPGVAAVAALCTAALALCGVAAVV</sequence>
<reference evidence="8" key="1">
    <citation type="journal article" date="2014" name="Int. J. Syst. Evol. Microbiol.">
        <title>Complete genome sequence of Corynebacterium casei LMG S-19264T (=DSM 44701T), isolated from a smear-ripened cheese.</title>
        <authorList>
            <consortium name="US DOE Joint Genome Institute (JGI-PGF)"/>
            <person name="Walter F."/>
            <person name="Albersmeier A."/>
            <person name="Kalinowski J."/>
            <person name="Ruckert C."/>
        </authorList>
    </citation>
    <scope>NUCLEOTIDE SEQUENCE</scope>
    <source>
        <strain evidence="8">JCM 4784</strain>
    </source>
</reference>
<dbReference type="RefSeq" id="WP_190138390.1">
    <property type="nucleotide sequence ID" value="NZ_BNBT01000094.1"/>
</dbReference>
<reference evidence="8" key="2">
    <citation type="submission" date="2020-09" db="EMBL/GenBank/DDBJ databases">
        <authorList>
            <person name="Sun Q."/>
            <person name="Ohkuma M."/>
        </authorList>
    </citation>
    <scope>NUCLEOTIDE SEQUENCE</scope>
    <source>
        <strain evidence="8">JCM 4784</strain>
    </source>
</reference>
<feature type="compositionally biased region" description="Low complexity" evidence="5">
    <location>
        <begin position="1"/>
        <end position="13"/>
    </location>
</feature>
<feature type="domain" description="DUF202" evidence="7">
    <location>
        <begin position="23"/>
        <end position="85"/>
    </location>
</feature>
<evidence type="ECO:0000256" key="6">
    <source>
        <dbReference type="SAM" id="Phobius"/>
    </source>
</evidence>
<proteinExistence type="predicted"/>
<evidence type="ECO:0000313" key="9">
    <source>
        <dbReference type="Proteomes" id="UP000608024"/>
    </source>
</evidence>
<comment type="caution">
    <text evidence="8">The sequence shown here is derived from an EMBL/GenBank/DDBJ whole genome shotgun (WGS) entry which is preliminary data.</text>
</comment>
<keyword evidence="2 6" id="KW-0812">Transmembrane</keyword>
<accession>A0A918ZXM8</accession>
<dbReference type="GO" id="GO:0012505">
    <property type="term" value="C:endomembrane system"/>
    <property type="evidence" value="ECO:0007669"/>
    <property type="project" value="UniProtKB-SubCell"/>
</dbReference>
<dbReference type="InterPro" id="IPR003807">
    <property type="entry name" value="DUF202"/>
</dbReference>
<evidence type="ECO:0000256" key="4">
    <source>
        <dbReference type="ARBA" id="ARBA00023136"/>
    </source>
</evidence>
<keyword evidence="3 6" id="KW-1133">Transmembrane helix</keyword>
<gene>
    <name evidence="8" type="ORF">GCM10018785_51150</name>
</gene>
<comment type="subcellular location">
    <subcellularLocation>
        <location evidence="1">Endomembrane system</location>
        <topology evidence="1">Multi-pass membrane protein</topology>
    </subcellularLocation>
</comment>
<keyword evidence="9" id="KW-1185">Reference proteome</keyword>
<feature type="transmembrane region" description="Helical" evidence="6">
    <location>
        <begin position="99"/>
        <end position="118"/>
    </location>
</feature>
<evidence type="ECO:0000313" key="8">
    <source>
        <dbReference type="EMBL" id="GHE76647.1"/>
    </source>
</evidence>
<evidence type="ECO:0000256" key="1">
    <source>
        <dbReference type="ARBA" id="ARBA00004127"/>
    </source>
</evidence>
<feature type="transmembrane region" description="Helical" evidence="6">
    <location>
        <begin position="60"/>
        <end position="79"/>
    </location>
</feature>
<dbReference type="Proteomes" id="UP000608024">
    <property type="component" value="Unassembled WGS sequence"/>
</dbReference>
<evidence type="ECO:0000256" key="5">
    <source>
        <dbReference type="SAM" id="MobiDB-lite"/>
    </source>
</evidence>
<name>A0A918ZXM8_9ACTN</name>
<dbReference type="EMBL" id="BNBT01000094">
    <property type="protein sequence ID" value="GHE76647.1"/>
    <property type="molecule type" value="Genomic_DNA"/>
</dbReference>
<organism evidence="8 9">
    <name type="scientific">Streptomyces longispororuber</name>
    <dbReference type="NCBI Taxonomy" id="68230"/>
    <lineage>
        <taxon>Bacteria</taxon>
        <taxon>Bacillati</taxon>
        <taxon>Actinomycetota</taxon>
        <taxon>Actinomycetes</taxon>
        <taxon>Kitasatosporales</taxon>
        <taxon>Streptomycetaceae</taxon>
        <taxon>Streptomyces</taxon>
    </lineage>
</organism>
<evidence type="ECO:0000259" key="7">
    <source>
        <dbReference type="Pfam" id="PF02656"/>
    </source>
</evidence>
<protein>
    <recommendedName>
        <fullName evidence="7">DUF202 domain-containing protein</fullName>
    </recommendedName>
</protein>
<feature type="region of interest" description="Disordered" evidence="5">
    <location>
        <begin position="1"/>
        <end position="28"/>
    </location>
</feature>
<dbReference type="Pfam" id="PF02656">
    <property type="entry name" value="DUF202"/>
    <property type="match status" value="1"/>
</dbReference>
<keyword evidence="4 6" id="KW-0472">Membrane</keyword>